<dbReference type="Pfam" id="PF10320">
    <property type="entry name" value="7TM_GPCR_Srsx"/>
    <property type="match status" value="1"/>
</dbReference>
<sequence>MVTTTTPISGDSSDGEVSELCLTIVKASLLFFGFFGGFRKCQYHCGHLSQKIVKSKCGLLLAILAFCDMWCLLFELLSAVRLLTNTAEMSRIKCFWSISLPDYRKCGSLCDLCCWL</sequence>
<gene>
    <name evidence="2" type="ORF">L596_021583</name>
</gene>
<name>A0A4U5MJ83_STECR</name>
<dbReference type="AlphaFoldDB" id="A0A4U5MJ83"/>
<keyword evidence="1" id="KW-0472">Membrane</keyword>
<dbReference type="Proteomes" id="UP000298663">
    <property type="component" value="Unassembled WGS sequence"/>
</dbReference>
<evidence type="ECO:0000256" key="1">
    <source>
        <dbReference type="SAM" id="Phobius"/>
    </source>
</evidence>
<dbReference type="EMBL" id="AZBU02000007">
    <property type="protein sequence ID" value="TKR69418.1"/>
    <property type="molecule type" value="Genomic_DNA"/>
</dbReference>
<reference evidence="2 3" key="1">
    <citation type="journal article" date="2015" name="Genome Biol.">
        <title>Comparative genomics of Steinernema reveals deeply conserved gene regulatory networks.</title>
        <authorList>
            <person name="Dillman A.R."/>
            <person name="Macchietto M."/>
            <person name="Porter C.F."/>
            <person name="Rogers A."/>
            <person name="Williams B."/>
            <person name="Antoshechkin I."/>
            <person name="Lee M.M."/>
            <person name="Goodwin Z."/>
            <person name="Lu X."/>
            <person name="Lewis E.E."/>
            <person name="Goodrich-Blair H."/>
            <person name="Stock S.P."/>
            <person name="Adams B.J."/>
            <person name="Sternberg P.W."/>
            <person name="Mortazavi A."/>
        </authorList>
    </citation>
    <scope>NUCLEOTIDE SEQUENCE [LARGE SCALE GENOMIC DNA]</scope>
    <source>
        <strain evidence="2 3">ALL</strain>
    </source>
</reference>
<evidence type="ECO:0000313" key="3">
    <source>
        <dbReference type="Proteomes" id="UP000298663"/>
    </source>
</evidence>
<accession>A0A4U5MJ83</accession>
<protein>
    <submittedName>
        <fullName evidence="2">Uncharacterized protein</fullName>
    </submittedName>
</protein>
<feature type="transmembrane region" description="Helical" evidence="1">
    <location>
        <begin position="20"/>
        <end position="38"/>
    </location>
</feature>
<feature type="transmembrane region" description="Helical" evidence="1">
    <location>
        <begin position="59"/>
        <end position="80"/>
    </location>
</feature>
<dbReference type="OrthoDB" id="5820127at2759"/>
<dbReference type="InterPro" id="IPR019424">
    <property type="entry name" value="7TM_GPCR_Srsx"/>
</dbReference>
<keyword evidence="1" id="KW-0812">Transmembrane</keyword>
<reference evidence="2 3" key="2">
    <citation type="journal article" date="2019" name="G3 (Bethesda)">
        <title>Hybrid Assembly of the Genome of the Entomopathogenic Nematode Steinernema carpocapsae Identifies the X-Chromosome.</title>
        <authorList>
            <person name="Serra L."/>
            <person name="Macchietto M."/>
            <person name="Macias-Munoz A."/>
            <person name="McGill C.J."/>
            <person name="Rodriguez I.M."/>
            <person name="Rodriguez B."/>
            <person name="Murad R."/>
            <person name="Mortazavi A."/>
        </authorList>
    </citation>
    <scope>NUCLEOTIDE SEQUENCE [LARGE SCALE GENOMIC DNA]</scope>
    <source>
        <strain evidence="2 3">ALL</strain>
    </source>
</reference>
<proteinExistence type="predicted"/>
<keyword evidence="1" id="KW-1133">Transmembrane helix</keyword>
<organism evidence="2 3">
    <name type="scientific">Steinernema carpocapsae</name>
    <name type="common">Entomopathogenic nematode</name>
    <dbReference type="NCBI Taxonomy" id="34508"/>
    <lineage>
        <taxon>Eukaryota</taxon>
        <taxon>Metazoa</taxon>
        <taxon>Ecdysozoa</taxon>
        <taxon>Nematoda</taxon>
        <taxon>Chromadorea</taxon>
        <taxon>Rhabditida</taxon>
        <taxon>Tylenchina</taxon>
        <taxon>Panagrolaimomorpha</taxon>
        <taxon>Strongyloidoidea</taxon>
        <taxon>Steinernematidae</taxon>
        <taxon>Steinernema</taxon>
    </lineage>
</organism>
<keyword evidence="3" id="KW-1185">Reference proteome</keyword>
<evidence type="ECO:0000313" key="2">
    <source>
        <dbReference type="EMBL" id="TKR69418.1"/>
    </source>
</evidence>
<comment type="caution">
    <text evidence="2">The sequence shown here is derived from an EMBL/GenBank/DDBJ whole genome shotgun (WGS) entry which is preliminary data.</text>
</comment>